<name>A0A834MCZ9_RHYFE</name>
<accession>A0A834MCZ9</accession>
<keyword evidence="2" id="KW-1185">Reference proteome</keyword>
<comment type="caution">
    <text evidence="1">The sequence shown here is derived from an EMBL/GenBank/DDBJ whole genome shotgun (WGS) entry which is preliminary data.</text>
</comment>
<reference evidence="1" key="1">
    <citation type="submission" date="2020-08" db="EMBL/GenBank/DDBJ databases">
        <title>Genome sequencing and assembly of the red palm weevil Rhynchophorus ferrugineus.</title>
        <authorList>
            <person name="Dias G.B."/>
            <person name="Bergman C.M."/>
            <person name="Manee M."/>
        </authorList>
    </citation>
    <scope>NUCLEOTIDE SEQUENCE</scope>
    <source>
        <strain evidence="1">AA-2017</strain>
        <tissue evidence="1">Whole larva</tissue>
    </source>
</reference>
<evidence type="ECO:0000313" key="1">
    <source>
        <dbReference type="EMBL" id="KAF7279223.1"/>
    </source>
</evidence>
<protein>
    <submittedName>
        <fullName evidence="1">Uncharacterized protein</fullName>
    </submittedName>
</protein>
<gene>
    <name evidence="1" type="ORF">GWI33_007490</name>
</gene>
<dbReference type="AlphaFoldDB" id="A0A834MCZ9"/>
<evidence type="ECO:0000313" key="2">
    <source>
        <dbReference type="Proteomes" id="UP000625711"/>
    </source>
</evidence>
<organism evidence="1 2">
    <name type="scientific">Rhynchophorus ferrugineus</name>
    <name type="common">Red palm weevil</name>
    <name type="synonym">Curculio ferrugineus</name>
    <dbReference type="NCBI Taxonomy" id="354439"/>
    <lineage>
        <taxon>Eukaryota</taxon>
        <taxon>Metazoa</taxon>
        <taxon>Ecdysozoa</taxon>
        <taxon>Arthropoda</taxon>
        <taxon>Hexapoda</taxon>
        <taxon>Insecta</taxon>
        <taxon>Pterygota</taxon>
        <taxon>Neoptera</taxon>
        <taxon>Endopterygota</taxon>
        <taxon>Coleoptera</taxon>
        <taxon>Polyphaga</taxon>
        <taxon>Cucujiformia</taxon>
        <taxon>Curculionidae</taxon>
        <taxon>Dryophthorinae</taxon>
        <taxon>Rhynchophorus</taxon>
    </lineage>
</organism>
<dbReference type="EMBL" id="JAACXV010000372">
    <property type="protein sequence ID" value="KAF7279223.1"/>
    <property type="molecule type" value="Genomic_DNA"/>
</dbReference>
<sequence>MILLIKRLKAIYGFSDAHKIVKYPNPLSATGPINQENFIPIPSFPIPPHLSINNSYKLGVVSEGGAESEEHKEPSESYNNRLSQLELSCPIRDHHVKLENETYGVKNMVMEYLAK</sequence>
<proteinExistence type="predicted"/>
<dbReference type="Proteomes" id="UP000625711">
    <property type="component" value="Unassembled WGS sequence"/>
</dbReference>